<evidence type="ECO:0000256" key="1">
    <source>
        <dbReference type="ARBA" id="ARBA00010641"/>
    </source>
</evidence>
<keyword evidence="2" id="KW-0805">Transcription regulation</keyword>
<dbReference type="Pfam" id="PF08281">
    <property type="entry name" value="Sigma70_r4_2"/>
    <property type="match status" value="1"/>
</dbReference>
<dbReference type="AlphaFoldDB" id="A0A1N7H9C0"/>
<dbReference type="PANTHER" id="PTHR47756:SF2">
    <property type="entry name" value="BLL6612 PROTEIN"/>
    <property type="match status" value="1"/>
</dbReference>
<dbReference type="GO" id="GO:0016987">
    <property type="term" value="F:sigma factor activity"/>
    <property type="evidence" value="ECO:0007669"/>
    <property type="project" value="UniProtKB-KW"/>
</dbReference>
<dbReference type="SUPFAM" id="SSF88659">
    <property type="entry name" value="Sigma3 and sigma4 domains of RNA polymerase sigma factors"/>
    <property type="match status" value="1"/>
</dbReference>
<keyword evidence="3" id="KW-0731">Sigma factor</keyword>
<keyword evidence="4" id="KW-0804">Transcription</keyword>
<proteinExistence type="inferred from homology"/>
<dbReference type="STRING" id="58117.SAMN05421833_14021"/>
<feature type="domain" description="RNA polymerase sigma-70 region 2" evidence="5">
    <location>
        <begin position="18"/>
        <end position="83"/>
    </location>
</feature>
<dbReference type="EMBL" id="FTNI01000040">
    <property type="protein sequence ID" value="SIS21446.1"/>
    <property type="molecule type" value="Genomic_DNA"/>
</dbReference>
<dbReference type="InterPro" id="IPR014284">
    <property type="entry name" value="RNA_pol_sigma-70_dom"/>
</dbReference>
<dbReference type="GO" id="GO:0003677">
    <property type="term" value="F:DNA binding"/>
    <property type="evidence" value="ECO:0007669"/>
    <property type="project" value="InterPro"/>
</dbReference>
<dbReference type="Pfam" id="PF20239">
    <property type="entry name" value="DUF6596"/>
    <property type="match status" value="1"/>
</dbReference>
<protein>
    <submittedName>
        <fullName evidence="8">RNA polymerase sigma-70 factor, ECF subfamily</fullName>
    </submittedName>
</protein>
<dbReference type="InterPro" id="IPR013249">
    <property type="entry name" value="RNA_pol_sigma70_r4_t2"/>
</dbReference>
<dbReference type="InterPro" id="IPR007627">
    <property type="entry name" value="RNA_pol_sigma70_r2"/>
</dbReference>
<comment type="similarity">
    <text evidence="1">Belongs to the sigma-70 factor family. ECF subfamily.</text>
</comment>
<dbReference type="InterPro" id="IPR036388">
    <property type="entry name" value="WH-like_DNA-bd_sf"/>
</dbReference>
<dbReference type="NCBIfam" id="TIGR02937">
    <property type="entry name" value="sigma70-ECF"/>
    <property type="match status" value="1"/>
</dbReference>
<dbReference type="InterPro" id="IPR046531">
    <property type="entry name" value="DUF6596"/>
</dbReference>
<dbReference type="RefSeq" id="WP_076442277.1">
    <property type="nucleotide sequence ID" value="NZ_CP192071.1"/>
</dbReference>
<organism evidence="8 9">
    <name type="scientific">Microbispora rosea</name>
    <dbReference type="NCBI Taxonomy" id="58117"/>
    <lineage>
        <taxon>Bacteria</taxon>
        <taxon>Bacillati</taxon>
        <taxon>Actinomycetota</taxon>
        <taxon>Actinomycetes</taxon>
        <taxon>Streptosporangiales</taxon>
        <taxon>Streptosporangiaceae</taxon>
        <taxon>Microbispora</taxon>
    </lineage>
</organism>
<accession>A0A1N7H9C0</accession>
<dbReference type="Proteomes" id="UP000186096">
    <property type="component" value="Unassembled WGS sequence"/>
</dbReference>
<dbReference type="PANTHER" id="PTHR47756">
    <property type="entry name" value="BLL6612 PROTEIN-RELATED"/>
    <property type="match status" value="1"/>
</dbReference>
<reference evidence="9" key="1">
    <citation type="submission" date="2017-01" db="EMBL/GenBank/DDBJ databases">
        <authorList>
            <person name="Varghese N."/>
            <person name="Submissions S."/>
        </authorList>
    </citation>
    <scope>NUCLEOTIDE SEQUENCE [LARGE SCALE GENOMIC DNA]</scope>
    <source>
        <strain evidence="9">ATCC 12950</strain>
    </source>
</reference>
<evidence type="ECO:0000259" key="6">
    <source>
        <dbReference type="Pfam" id="PF08281"/>
    </source>
</evidence>
<dbReference type="InterPro" id="IPR013325">
    <property type="entry name" value="RNA_pol_sigma_r2"/>
</dbReference>
<evidence type="ECO:0000313" key="8">
    <source>
        <dbReference type="EMBL" id="SIS21446.1"/>
    </source>
</evidence>
<keyword evidence="9" id="KW-1185">Reference proteome</keyword>
<evidence type="ECO:0000256" key="3">
    <source>
        <dbReference type="ARBA" id="ARBA00023082"/>
    </source>
</evidence>
<dbReference type="OrthoDB" id="9780299at2"/>
<dbReference type="SUPFAM" id="SSF88946">
    <property type="entry name" value="Sigma2 domain of RNA polymerase sigma factors"/>
    <property type="match status" value="1"/>
</dbReference>
<dbReference type="Pfam" id="PF04542">
    <property type="entry name" value="Sigma70_r2"/>
    <property type="match status" value="1"/>
</dbReference>
<sequence>MSGPDGGRGSREALARVVREHAGRLAACLVSLLGDFSAAEDLVQDAVETALRRWPVEGVPDRPDAWLLTVARRRGLDVLRRETNYRAKLAQLRWPEPGKGDDRLRLIFTCCHPALSPEARIALTLRVVCGLSTAQIAAAFVVPETTVAQRITRAKRKIAVAGVPYRIPAADELPERLGAVLAVVYLLFNEGYLSSTGDRAEARDLADDAEWLAALLAGLMPGEPEVAGLLALIRLHRARGAARFDSHGRLVPLAEQDRTLWDHAAIAEATAALTRAARAHRRPGPYQLQAAIVACHAEAAGFEQTDWAQILVLYDMLLAVAPSPVTRLHRAVALRYVKGPAAALAELTGLEETLSRYPLLHATRAELLRALGDTSQARISDERALGLTANPAQQALLHQRLDPAHGDVRCG</sequence>
<evidence type="ECO:0000256" key="2">
    <source>
        <dbReference type="ARBA" id="ARBA00023015"/>
    </source>
</evidence>
<evidence type="ECO:0000256" key="4">
    <source>
        <dbReference type="ARBA" id="ARBA00023163"/>
    </source>
</evidence>
<dbReference type="Gene3D" id="1.10.1740.10">
    <property type="match status" value="1"/>
</dbReference>
<evidence type="ECO:0000313" key="9">
    <source>
        <dbReference type="Proteomes" id="UP000186096"/>
    </source>
</evidence>
<gene>
    <name evidence="8" type="ORF">SAMN05421833_14021</name>
</gene>
<name>A0A1N7H9C0_9ACTN</name>
<dbReference type="Gene3D" id="1.10.10.10">
    <property type="entry name" value="Winged helix-like DNA-binding domain superfamily/Winged helix DNA-binding domain"/>
    <property type="match status" value="1"/>
</dbReference>
<feature type="domain" description="RNA polymerase sigma factor 70 region 4 type 2" evidence="6">
    <location>
        <begin position="107"/>
        <end position="158"/>
    </location>
</feature>
<dbReference type="GO" id="GO:0006352">
    <property type="term" value="P:DNA-templated transcription initiation"/>
    <property type="evidence" value="ECO:0007669"/>
    <property type="project" value="InterPro"/>
</dbReference>
<dbReference type="InterPro" id="IPR013324">
    <property type="entry name" value="RNA_pol_sigma_r3/r4-like"/>
</dbReference>
<evidence type="ECO:0000259" key="7">
    <source>
        <dbReference type="Pfam" id="PF20239"/>
    </source>
</evidence>
<evidence type="ECO:0000259" key="5">
    <source>
        <dbReference type="Pfam" id="PF04542"/>
    </source>
</evidence>
<feature type="domain" description="DUF6596" evidence="7">
    <location>
        <begin position="176"/>
        <end position="277"/>
    </location>
</feature>